<evidence type="ECO:0000313" key="1">
    <source>
        <dbReference type="EMBL" id="MCS0807283.1"/>
    </source>
</evidence>
<proteinExistence type="predicted"/>
<gene>
    <name evidence="1" type="ORF">NX774_05025</name>
</gene>
<dbReference type="Proteomes" id="UP001206126">
    <property type="component" value="Unassembled WGS sequence"/>
</dbReference>
<keyword evidence="2" id="KW-1185">Reference proteome</keyword>
<comment type="caution">
    <text evidence="1">The sequence shown here is derived from an EMBL/GenBank/DDBJ whole genome shotgun (WGS) entry which is preliminary data.</text>
</comment>
<accession>A0ABT2D7J3</accession>
<reference evidence="1 2" key="1">
    <citation type="submission" date="2022-08" db="EMBL/GenBank/DDBJ databases">
        <title>Reclassification of Massilia species as members of the genera Telluria, Duganella, Pseudoduganella, Mokoshia gen. nov. and Zemynaea gen. nov. using orthogonal and non-orthogonal genome-based approaches.</title>
        <authorList>
            <person name="Bowman J.P."/>
        </authorList>
    </citation>
    <scope>NUCLEOTIDE SEQUENCE [LARGE SCALE GENOMIC DNA]</scope>
    <source>
        <strain evidence="1 2">JCM 31605</strain>
    </source>
</reference>
<protein>
    <submittedName>
        <fullName evidence="1">Aspartate carbamoyltransferase</fullName>
    </submittedName>
</protein>
<sequence>MVVLLLLAAAPVFAQQATPERQAEVARRGAQVMPFELTATTHVFTTTSDGGVQRVVAKDPSDARQTGLVRAHLREIARQFKDGDFSAPARIHGDAMPGLARLKAAAPGQVQVAYREVDGGAELVYRSDDPQLVAALHEWFGAQLADHGKDAMAGHHHH</sequence>
<organism evidence="1 2">
    <name type="scientific">Massilia agilis</name>
    <dbReference type="NCBI Taxonomy" id="1811226"/>
    <lineage>
        <taxon>Bacteria</taxon>
        <taxon>Pseudomonadati</taxon>
        <taxon>Pseudomonadota</taxon>
        <taxon>Betaproteobacteria</taxon>
        <taxon>Burkholderiales</taxon>
        <taxon>Oxalobacteraceae</taxon>
        <taxon>Telluria group</taxon>
        <taxon>Massilia</taxon>
    </lineage>
</organism>
<evidence type="ECO:0000313" key="2">
    <source>
        <dbReference type="Proteomes" id="UP001206126"/>
    </source>
</evidence>
<name>A0ABT2D7J3_9BURK</name>
<dbReference type="EMBL" id="JANUHB010000001">
    <property type="protein sequence ID" value="MCS0807283.1"/>
    <property type="molecule type" value="Genomic_DNA"/>
</dbReference>